<dbReference type="GO" id="GO:0071949">
    <property type="term" value="F:FAD binding"/>
    <property type="evidence" value="ECO:0007669"/>
    <property type="project" value="InterPro"/>
</dbReference>
<reference evidence="2 3" key="1">
    <citation type="submission" date="2021-08" db="EMBL/GenBank/DDBJ databases">
        <title>Draft Genome Sequence of Phanerochaete sordida strain YK-624.</title>
        <authorList>
            <person name="Mori T."/>
            <person name="Dohra H."/>
            <person name="Suzuki T."/>
            <person name="Kawagishi H."/>
            <person name="Hirai H."/>
        </authorList>
    </citation>
    <scope>NUCLEOTIDE SEQUENCE [LARGE SCALE GENOMIC DNA]</scope>
    <source>
        <strain evidence="2 3">YK-624</strain>
    </source>
</reference>
<dbReference type="GO" id="GO:0033540">
    <property type="term" value="P:fatty acid beta-oxidation using acyl-CoA oxidase"/>
    <property type="evidence" value="ECO:0007669"/>
    <property type="project" value="TreeGrafter"/>
</dbReference>
<gene>
    <name evidence="2" type="ORF">PsYK624_149090</name>
</gene>
<dbReference type="GO" id="GO:0005504">
    <property type="term" value="F:fatty acid binding"/>
    <property type="evidence" value="ECO:0007669"/>
    <property type="project" value="TreeGrafter"/>
</dbReference>
<name>A0A9P3GSM9_9APHY</name>
<evidence type="ECO:0000259" key="1">
    <source>
        <dbReference type="Pfam" id="PF22924"/>
    </source>
</evidence>
<dbReference type="PANTHER" id="PTHR10909">
    <property type="entry name" value="ELECTRON TRANSPORT OXIDOREDUCTASE"/>
    <property type="match status" value="1"/>
</dbReference>
<protein>
    <submittedName>
        <fullName evidence="2">Acyl-CoA dehydrogenase-like protein</fullName>
    </submittedName>
</protein>
<dbReference type="GO" id="GO:0055088">
    <property type="term" value="P:lipid homeostasis"/>
    <property type="evidence" value="ECO:0007669"/>
    <property type="project" value="TreeGrafter"/>
</dbReference>
<accession>A0A9P3GSM9</accession>
<evidence type="ECO:0000313" key="3">
    <source>
        <dbReference type="Proteomes" id="UP000703269"/>
    </source>
</evidence>
<dbReference type="InterPro" id="IPR055060">
    <property type="entry name" value="ACOX_C_alpha1"/>
</dbReference>
<dbReference type="PANTHER" id="PTHR10909:SF382">
    <property type="entry name" value="ACYL-COENZYME A OXIDASE"/>
    <property type="match status" value="1"/>
</dbReference>
<organism evidence="2 3">
    <name type="scientific">Phanerochaete sordida</name>
    <dbReference type="NCBI Taxonomy" id="48140"/>
    <lineage>
        <taxon>Eukaryota</taxon>
        <taxon>Fungi</taxon>
        <taxon>Dikarya</taxon>
        <taxon>Basidiomycota</taxon>
        <taxon>Agaricomycotina</taxon>
        <taxon>Agaricomycetes</taxon>
        <taxon>Polyporales</taxon>
        <taxon>Phanerochaetaceae</taxon>
        <taxon>Phanerochaete</taxon>
    </lineage>
</organism>
<comment type="caution">
    <text evidence="2">The sequence shown here is derived from an EMBL/GenBank/DDBJ whole genome shotgun (WGS) entry which is preliminary data.</text>
</comment>
<dbReference type="Gene3D" id="2.40.110.10">
    <property type="entry name" value="Butyryl-CoA Dehydrogenase, subunit A, domain 2"/>
    <property type="match status" value="1"/>
</dbReference>
<dbReference type="InterPro" id="IPR046373">
    <property type="entry name" value="Acyl-CoA_Oxase/DH_mid-dom_sf"/>
</dbReference>
<dbReference type="AlphaFoldDB" id="A0A9P3GSM9"/>
<evidence type="ECO:0000313" key="2">
    <source>
        <dbReference type="EMBL" id="GJE98674.1"/>
    </source>
</evidence>
<dbReference type="SUPFAM" id="SSF56645">
    <property type="entry name" value="Acyl-CoA dehydrogenase NM domain-like"/>
    <property type="match status" value="1"/>
</dbReference>
<dbReference type="Pfam" id="PF22924">
    <property type="entry name" value="ACOX_C_alpha1"/>
    <property type="match status" value="1"/>
</dbReference>
<dbReference type="InterPro" id="IPR036250">
    <property type="entry name" value="AcylCo_DH-like_C"/>
</dbReference>
<dbReference type="GO" id="GO:0003997">
    <property type="term" value="F:acyl-CoA oxidase activity"/>
    <property type="evidence" value="ECO:0007669"/>
    <property type="project" value="InterPro"/>
</dbReference>
<feature type="domain" description="Acyl-CoA oxidase C-alpha1" evidence="1">
    <location>
        <begin position="265"/>
        <end position="392"/>
    </location>
</feature>
<dbReference type="InterPro" id="IPR012258">
    <property type="entry name" value="Acyl-CoA_oxidase"/>
</dbReference>
<keyword evidence="3" id="KW-1185">Reference proteome</keyword>
<dbReference type="OrthoDB" id="538336at2759"/>
<dbReference type="Proteomes" id="UP000703269">
    <property type="component" value="Unassembled WGS sequence"/>
</dbReference>
<dbReference type="GO" id="GO:0005777">
    <property type="term" value="C:peroxisome"/>
    <property type="evidence" value="ECO:0007669"/>
    <property type="project" value="InterPro"/>
</dbReference>
<proteinExistence type="predicted"/>
<dbReference type="Gene3D" id="1.20.140.10">
    <property type="entry name" value="Butyryl-CoA Dehydrogenase, subunit A, domain 3"/>
    <property type="match status" value="1"/>
</dbReference>
<dbReference type="SUPFAM" id="SSF47203">
    <property type="entry name" value="Acyl-CoA dehydrogenase C-terminal domain-like"/>
    <property type="match status" value="1"/>
</dbReference>
<dbReference type="InterPro" id="IPR009100">
    <property type="entry name" value="AcylCoA_DH/oxidase_NM_dom_sf"/>
</dbReference>
<dbReference type="EMBL" id="BPQB01000092">
    <property type="protein sequence ID" value="GJE98674.1"/>
    <property type="molecule type" value="Genomic_DNA"/>
</dbReference>
<sequence>MSQAPQRALHLPDLPAFAMSAHTLGRLGKTQLAYARAKELVLAYNLTIDDVADLTPKFWELHRDPVCVIDGAAMTLATIQVNLTAGTIAKHAVGRPGLRDLVDDLLKYRKHGQFLMTELGHGLDIANLETTATALPSGEFVLNTPSPEAAKFMPPTIPAGLPTVGIVWAKLIIGGNVHGIHPFLVALNDGRKMCAGVQCRLLPERGGTSPVNHALTSFHNVRLSPEALLGSIGPTDASRPALAQSLWRVACGTIAIGCSLLPVMKCYATVGAMYSFRRHVGSPGSREPIISFRTQQIPILVLTAQVYVMEAFVKWCTTMFSDTSVDYRVRHAIGGILKATIVGHANAGGIAVSDRCGAQGLFAHNQMTTMHNETRGMAIAEGDVLALSIKFAMEMLQGRYAVPDPRDPSNYLARHEADIFQEACSVAASCLPQRSSEVNRRILPRCQAIIEAMGHRMAYEAAVAAGVQQSLVDLYVVSCMRLDGAWYVEKAGVTRETLAEMEIEALDAVLPDLARFIHAMGIDRYVTAKIVSDERWASFVETLPLFEGEAAGCLFSVETWSRL</sequence>